<organism evidence="2 3">
    <name type="scientific">Mycolicibacter sinensis (strain JDM601)</name>
    <name type="common">Mycobacterium sinense</name>
    <dbReference type="NCBI Taxonomy" id="875328"/>
    <lineage>
        <taxon>Bacteria</taxon>
        <taxon>Bacillati</taxon>
        <taxon>Actinomycetota</taxon>
        <taxon>Actinomycetes</taxon>
        <taxon>Mycobacteriales</taxon>
        <taxon>Mycobacteriaceae</taxon>
        <taxon>Mycolicibacter</taxon>
    </lineage>
</organism>
<evidence type="ECO:0000313" key="3">
    <source>
        <dbReference type="Proteomes" id="UP000093943"/>
    </source>
</evidence>
<reference evidence="3" key="1">
    <citation type="submission" date="2016-06" db="EMBL/GenBank/DDBJ databases">
        <authorList>
            <person name="Sutton G."/>
            <person name="Brinkac L."/>
            <person name="Sanka R."/>
            <person name="Adams M."/>
            <person name="Lau E."/>
            <person name="Sam S."/>
            <person name="Sreng N."/>
            <person name="Him V."/>
            <person name="Kerleguer A."/>
            <person name="Cheng S."/>
        </authorList>
    </citation>
    <scope>NUCLEOTIDE SEQUENCE [LARGE SCALE GENOMIC DNA]</scope>
    <source>
        <strain evidence="3">E1876</strain>
    </source>
</reference>
<name>A0A1A2NPF1_MYCSD</name>
<dbReference type="InterPro" id="IPR037401">
    <property type="entry name" value="SnoaL-like"/>
</dbReference>
<evidence type="ECO:0000313" key="2">
    <source>
        <dbReference type="EMBL" id="OBI26032.1"/>
    </source>
</evidence>
<accession>A0A1A2NPF1</accession>
<comment type="caution">
    <text evidence="2">The sequence shown here is derived from an EMBL/GenBank/DDBJ whole genome shotgun (WGS) entry which is preliminary data.</text>
</comment>
<dbReference type="InterPro" id="IPR032710">
    <property type="entry name" value="NTF2-like_dom_sf"/>
</dbReference>
<dbReference type="CDD" id="cd00531">
    <property type="entry name" value="NTF2_like"/>
    <property type="match status" value="1"/>
</dbReference>
<dbReference type="Gene3D" id="3.10.450.50">
    <property type="match status" value="1"/>
</dbReference>
<protein>
    <submittedName>
        <fullName evidence="2">Polyketide cyclase</fullName>
    </submittedName>
</protein>
<feature type="domain" description="SnoaL-like" evidence="1">
    <location>
        <begin position="4"/>
        <end position="127"/>
    </location>
</feature>
<dbReference type="OrthoDB" id="981191at2"/>
<dbReference type="EMBL" id="LZKG01000141">
    <property type="protein sequence ID" value="OBI26032.1"/>
    <property type="molecule type" value="Genomic_DNA"/>
</dbReference>
<dbReference type="SUPFAM" id="SSF54427">
    <property type="entry name" value="NTF2-like"/>
    <property type="match status" value="1"/>
</dbReference>
<evidence type="ECO:0000259" key="1">
    <source>
        <dbReference type="Pfam" id="PF13577"/>
    </source>
</evidence>
<dbReference type="AlphaFoldDB" id="A0A1A2NPF1"/>
<dbReference type="RefSeq" id="WP_064922603.1">
    <property type="nucleotide sequence ID" value="NZ_LZJK01000111.1"/>
</dbReference>
<dbReference type="Pfam" id="PF13577">
    <property type="entry name" value="SnoaL_4"/>
    <property type="match status" value="1"/>
</dbReference>
<gene>
    <name evidence="2" type="ORF">A5710_07695</name>
</gene>
<dbReference type="Proteomes" id="UP000093943">
    <property type="component" value="Unassembled WGS sequence"/>
</dbReference>
<proteinExistence type="predicted"/>
<sequence length="146" mass="16248">MTEHADAKAGISEVLLRYATAIDTKDWALFRTCFTDDVVADYGEIGQWSDAASITEFMATVHEAMSDAKHMLHNMVIDVANAGRATAVTYVHTVQALAADPQQWVDAVGQYRDELVLSPQGWRIARRIFTQTRMLSSFDLRAPQAD</sequence>